<dbReference type="PROSITE" id="PS50994">
    <property type="entry name" value="INTEGRASE"/>
    <property type="match status" value="1"/>
</dbReference>
<evidence type="ECO:0000313" key="5">
    <source>
        <dbReference type="EMBL" id="KDO02254.1"/>
    </source>
</evidence>
<comment type="caution">
    <text evidence="5">The sequence shown here is derived from an EMBL/GenBank/DDBJ whole genome shotgun (WGS) entry which is preliminary data.</text>
</comment>
<dbReference type="RefSeq" id="WP_008581401.1">
    <property type="nucleotide sequence ID" value="NZ_JFKF01000199.1"/>
</dbReference>
<geneLocation type="plasmid" evidence="5">
    <name>pREISMN_1</name>
</geneLocation>
<dbReference type="InterPro" id="IPR052183">
    <property type="entry name" value="IS_Transposase"/>
</dbReference>
<keyword evidence="6" id="KW-1185">Reference proteome</keyword>
<dbReference type="GO" id="GO:0015074">
    <property type="term" value="P:DNA integration"/>
    <property type="evidence" value="ECO:0007669"/>
    <property type="project" value="InterPro"/>
</dbReference>
<gene>
    <name evidence="5" type="ORF">REISMN_08280</name>
</gene>
<dbReference type="InterPro" id="IPR032874">
    <property type="entry name" value="DDE_dom"/>
</dbReference>
<evidence type="ECO:0000256" key="2">
    <source>
        <dbReference type="ARBA" id="ARBA00023125"/>
    </source>
</evidence>
<reference evidence="5 6" key="1">
    <citation type="submission" date="2014-02" db="EMBL/GenBank/DDBJ databases">
        <title>Draft genome sequence of Rickettsia buchneri sp. nov. ISO7T.</title>
        <authorList>
            <person name="Felsheim R.F."/>
            <person name="Kurtti T.J."/>
            <person name="Munderloh U.G."/>
        </authorList>
    </citation>
    <scope>NUCLEOTIDE SEQUENCE [LARGE SCALE GENOMIC DNA]</scope>
    <source>
        <strain evidence="6">ISO7</strain>
        <plasmid evidence="5">pREISMN_1</plasmid>
    </source>
</reference>
<keyword evidence="2" id="KW-0238">DNA-binding</keyword>
<feature type="domain" description="Integrase catalytic" evidence="4">
    <location>
        <begin position="72"/>
        <end position="234"/>
    </location>
</feature>
<dbReference type="InterPro" id="IPR012337">
    <property type="entry name" value="RNaseH-like_sf"/>
</dbReference>
<dbReference type="PANTHER" id="PTHR35528">
    <property type="entry name" value="BLL1675 PROTEIN"/>
    <property type="match status" value="1"/>
</dbReference>
<dbReference type="Proteomes" id="UP000027161">
    <property type="component" value="Unassembled WGS sequence"/>
</dbReference>
<dbReference type="GO" id="GO:0003677">
    <property type="term" value="F:DNA binding"/>
    <property type="evidence" value="ECO:0007669"/>
    <property type="project" value="UniProtKB-KW"/>
</dbReference>
<evidence type="ECO:0000259" key="4">
    <source>
        <dbReference type="PROSITE" id="PS50994"/>
    </source>
</evidence>
<keyword evidence="5" id="KW-0614">Plasmid</keyword>
<evidence type="ECO:0000256" key="3">
    <source>
        <dbReference type="ARBA" id="ARBA00023172"/>
    </source>
</evidence>
<dbReference type="AlphaFoldDB" id="A0A8E1BZ84"/>
<dbReference type="NCBIfam" id="NF033587">
    <property type="entry name" value="transpos_IS6"/>
    <property type="match status" value="1"/>
</dbReference>
<dbReference type="InterPro" id="IPR047930">
    <property type="entry name" value="Transpos_IS6"/>
</dbReference>
<dbReference type="Pfam" id="PF13610">
    <property type="entry name" value="DDE_Tnp_IS240"/>
    <property type="match status" value="1"/>
</dbReference>
<dbReference type="EMBL" id="JFKF01000199">
    <property type="protein sequence ID" value="KDO02254.1"/>
    <property type="molecule type" value="Genomic_DNA"/>
</dbReference>
<keyword evidence="3" id="KW-0233">DNA recombination</keyword>
<protein>
    <recommendedName>
        <fullName evidence="4">Integrase catalytic domain-containing protein</fullName>
    </recommendedName>
</protein>
<dbReference type="InterPro" id="IPR001584">
    <property type="entry name" value="Integrase_cat-core"/>
</dbReference>
<sequence>MFRITARLLPYFKGFCSSPEIIMLFVYMKCRFSLSYRDLEEMMSIRGAKIDHSTLQRWFIRFVPLIDQVVRKRKKPVGNSWRMDDETYVKLNGQWIYLYRALDSLGNTVDFLLRKHRDKSATLTFFRKAFRENNFPEKVVIDKSGSNTAALNDLNTEVPEDYKIKVIQTKYLNNLVEQDHRFIKKRTKPMLGFKSFHSAEMTITGIENVRMMQKRQIIGANDNLSTFENFAMLMAS</sequence>
<accession>A0A8E1BZ84</accession>
<dbReference type="PANTHER" id="PTHR35528:SF3">
    <property type="entry name" value="BLL1675 PROTEIN"/>
    <property type="match status" value="1"/>
</dbReference>
<dbReference type="GO" id="GO:0006310">
    <property type="term" value="P:DNA recombination"/>
    <property type="evidence" value="ECO:0007669"/>
    <property type="project" value="UniProtKB-KW"/>
</dbReference>
<evidence type="ECO:0000256" key="1">
    <source>
        <dbReference type="ARBA" id="ARBA00022578"/>
    </source>
</evidence>
<name>A0A8E1BZ84_9RICK</name>
<dbReference type="SUPFAM" id="SSF53098">
    <property type="entry name" value="Ribonuclease H-like"/>
    <property type="match status" value="1"/>
</dbReference>
<evidence type="ECO:0000313" key="6">
    <source>
        <dbReference type="Proteomes" id="UP000027161"/>
    </source>
</evidence>
<organism evidence="5 6">
    <name type="scientific">Rickettsia tamurae subsp. buchneri</name>
    <dbReference type="NCBI Taxonomy" id="1462938"/>
    <lineage>
        <taxon>Bacteria</taxon>
        <taxon>Pseudomonadati</taxon>
        <taxon>Pseudomonadota</taxon>
        <taxon>Alphaproteobacteria</taxon>
        <taxon>Rickettsiales</taxon>
        <taxon>Rickettsiaceae</taxon>
        <taxon>Rickettsieae</taxon>
        <taxon>Rickettsia</taxon>
        <taxon>spotted fever group</taxon>
    </lineage>
</organism>
<keyword evidence="1" id="KW-0815">Transposition</keyword>
<dbReference type="GO" id="GO:0032196">
    <property type="term" value="P:transposition"/>
    <property type="evidence" value="ECO:0007669"/>
    <property type="project" value="UniProtKB-KW"/>
</dbReference>
<proteinExistence type="predicted"/>